<evidence type="ECO:0000256" key="1">
    <source>
        <dbReference type="SAM" id="MobiDB-lite"/>
    </source>
</evidence>
<name>A0AAJ6YUL5_9HYME</name>
<feature type="compositionally biased region" description="Low complexity" evidence="1">
    <location>
        <begin position="320"/>
        <end position="337"/>
    </location>
</feature>
<feature type="signal peptide" evidence="2">
    <location>
        <begin position="1"/>
        <end position="20"/>
    </location>
</feature>
<protein>
    <submittedName>
        <fullName evidence="4">Uncharacterized protein LOC105367667</fullName>
    </submittedName>
</protein>
<feature type="region of interest" description="Disordered" evidence="1">
    <location>
        <begin position="375"/>
        <end position="399"/>
    </location>
</feature>
<evidence type="ECO:0000256" key="2">
    <source>
        <dbReference type="SAM" id="SignalP"/>
    </source>
</evidence>
<feature type="region of interest" description="Disordered" evidence="1">
    <location>
        <begin position="83"/>
        <end position="104"/>
    </location>
</feature>
<dbReference type="KEGG" id="csol:105367667"/>
<gene>
    <name evidence="4" type="primary">LOC105367667</name>
</gene>
<feature type="compositionally biased region" description="Polar residues" evidence="1">
    <location>
        <begin position="338"/>
        <end position="347"/>
    </location>
</feature>
<accession>A0AAJ6YUL5</accession>
<organism evidence="3 4">
    <name type="scientific">Ceratosolen solmsi marchali</name>
    <dbReference type="NCBI Taxonomy" id="326594"/>
    <lineage>
        <taxon>Eukaryota</taxon>
        <taxon>Metazoa</taxon>
        <taxon>Ecdysozoa</taxon>
        <taxon>Arthropoda</taxon>
        <taxon>Hexapoda</taxon>
        <taxon>Insecta</taxon>
        <taxon>Pterygota</taxon>
        <taxon>Neoptera</taxon>
        <taxon>Endopterygota</taxon>
        <taxon>Hymenoptera</taxon>
        <taxon>Apocrita</taxon>
        <taxon>Proctotrupomorpha</taxon>
        <taxon>Chalcidoidea</taxon>
        <taxon>Agaonidae</taxon>
        <taxon>Agaoninae</taxon>
        <taxon>Ceratosolen</taxon>
    </lineage>
</organism>
<feature type="compositionally biased region" description="Polar residues" evidence="1">
    <location>
        <begin position="138"/>
        <end position="153"/>
    </location>
</feature>
<reference evidence="4" key="1">
    <citation type="submission" date="2025-08" db="UniProtKB">
        <authorList>
            <consortium name="RefSeq"/>
        </authorList>
    </citation>
    <scope>IDENTIFICATION</scope>
</reference>
<feature type="region of interest" description="Disordered" evidence="1">
    <location>
        <begin position="132"/>
        <end position="153"/>
    </location>
</feature>
<feature type="compositionally biased region" description="Low complexity" evidence="1">
    <location>
        <begin position="85"/>
        <end position="104"/>
    </location>
</feature>
<dbReference type="AlphaFoldDB" id="A0AAJ6YUL5"/>
<feature type="compositionally biased region" description="Low complexity" evidence="1">
    <location>
        <begin position="375"/>
        <end position="396"/>
    </location>
</feature>
<proteinExistence type="predicted"/>
<keyword evidence="3" id="KW-1185">Reference proteome</keyword>
<dbReference type="GeneID" id="105367667"/>
<evidence type="ECO:0000313" key="4">
    <source>
        <dbReference type="RefSeq" id="XP_011504737.1"/>
    </source>
</evidence>
<evidence type="ECO:0000313" key="3">
    <source>
        <dbReference type="Proteomes" id="UP000695007"/>
    </source>
</evidence>
<sequence>MVRLECCLLLLLLVLGLAQCGRSEDRLAEAERLRNIPPELSVVDRTAPGLDSKAQARFLPFSASFSLSAGGNNAHTFSVAGSPEGVGLSQSSSHGSASNGGIPGSFSASQSSSIAAGLGGLSASNSNSFASNDPLFGPQSQAHGNAFTVGQGSASANAHGVNGQASSGAQSAIDGIESEASSNAQNLIHLGSSRPGWSNRRPGYASDYDDDYYYYNSRRMPTLTISVNDRPGNGWYNSRDQYDSWRQPDYCNYYGGWYRDPRCRSPRVKISRPVYRPVYDHGPYYDRLRDPRQEASNVHYSTATATATSSAQSGSGGFAHGQSASQAHQSQGGPSSSTSNEVQSSGNAAAHAQGASSSVQQLENGLQASLNSASIAANSRPGGSSSGSASAGSSGSRVTGSTINGASVNGAATSGGLVVFPGPSSHQQIIPQEFIRSARPKAKTKAKTKANPVEEFVDELADAVYDAFDD</sequence>
<dbReference type="RefSeq" id="XP_011504737.1">
    <property type="nucleotide sequence ID" value="XM_011506435.1"/>
</dbReference>
<feature type="chain" id="PRO_5042583305" evidence="2">
    <location>
        <begin position="21"/>
        <end position="470"/>
    </location>
</feature>
<feature type="compositionally biased region" description="Low complexity" evidence="1">
    <location>
        <begin position="301"/>
        <end position="313"/>
    </location>
</feature>
<keyword evidence="2" id="KW-0732">Signal</keyword>
<feature type="region of interest" description="Disordered" evidence="1">
    <location>
        <begin position="296"/>
        <end position="363"/>
    </location>
</feature>
<feature type="compositionally biased region" description="Polar residues" evidence="1">
    <location>
        <begin position="354"/>
        <end position="363"/>
    </location>
</feature>
<dbReference type="Proteomes" id="UP000695007">
    <property type="component" value="Unplaced"/>
</dbReference>